<evidence type="ECO:0000313" key="2">
    <source>
        <dbReference type="EMBL" id="PKW25413.1"/>
    </source>
</evidence>
<name>A0A2N3YEZ4_9MICO</name>
<feature type="region of interest" description="Disordered" evidence="1">
    <location>
        <begin position="62"/>
        <end position="101"/>
    </location>
</feature>
<gene>
    <name evidence="2" type="ORF">ATL31_0201</name>
</gene>
<evidence type="ECO:0000256" key="1">
    <source>
        <dbReference type="SAM" id="MobiDB-lite"/>
    </source>
</evidence>
<dbReference type="RefSeq" id="WP_101394130.1">
    <property type="nucleotide sequence ID" value="NZ_PJNE01000001.1"/>
</dbReference>
<proteinExistence type="predicted"/>
<dbReference type="OrthoDB" id="4954032at2"/>
<protein>
    <recommendedName>
        <fullName evidence="4">Excisionase family DNA binding protein</fullName>
    </recommendedName>
</protein>
<evidence type="ECO:0008006" key="4">
    <source>
        <dbReference type="Google" id="ProtNLM"/>
    </source>
</evidence>
<keyword evidence="3" id="KW-1185">Reference proteome</keyword>
<reference evidence="2 3" key="1">
    <citation type="submission" date="2017-12" db="EMBL/GenBank/DDBJ databases">
        <title>Sequencing the genomes of 1000 Actinobacteria strains.</title>
        <authorList>
            <person name="Klenk H.-P."/>
        </authorList>
    </citation>
    <scope>NUCLEOTIDE SEQUENCE [LARGE SCALE GENOMIC DNA]</scope>
    <source>
        <strain evidence="2 3">DSM 12806</strain>
    </source>
</reference>
<dbReference type="EMBL" id="PJNE01000001">
    <property type="protein sequence ID" value="PKW25413.1"/>
    <property type="molecule type" value="Genomic_DNA"/>
</dbReference>
<dbReference type="Proteomes" id="UP000233781">
    <property type="component" value="Unassembled WGS sequence"/>
</dbReference>
<sequence>MSTAPNIEALRGRLTITVDELYPALGIGRNQAYAAVANGTIPSLRLGHRIVIPVPKLLALLGDDAPPGPASEPSITRRNHVAGPAEDRPLLDDAGANPPAA</sequence>
<organism evidence="2 3">
    <name type="scientific">Phycicoccus duodecadis</name>
    <dbReference type="NCBI Taxonomy" id="173053"/>
    <lineage>
        <taxon>Bacteria</taxon>
        <taxon>Bacillati</taxon>
        <taxon>Actinomycetota</taxon>
        <taxon>Actinomycetes</taxon>
        <taxon>Micrococcales</taxon>
        <taxon>Intrasporangiaceae</taxon>
        <taxon>Phycicoccus</taxon>
    </lineage>
</organism>
<accession>A0A2N3YEZ4</accession>
<comment type="caution">
    <text evidence="2">The sequence shown here is derived from an EMBL/GenBank/DDBJ whole genome shotgun (WGS) entry which is preliminary data.</text>
</comment>
<evidence type="ECO:0000313" key="3">
    <source>
        <dbReference type="Proteomes" id="UP000233781"/>
    </source>
</evidence>
<dbReference type="AlphaFoldDB" id="A0A2N3YEZ4"/>